<dbReference type="Pfam" id="PF00075">
    <property type="entry name" value="RNase_H"/>
    <property type="match status" value="1"/>
</dbReference>
<accession>A0ABS0AAN7</accession>
<reference evidence="2 3" key="1">
    <citation type="submission" date="2020-11" db="EMBL/GenBank/DDBJ databases">
        <title>P. mediterranea TC4 genome.</title>
        <authorList>
            <person name="Molmeret M."/>
        </authorList>
    </citation>
    <scope>NUCLEOTIDE SEQUENCE [LARGE SCALE GENOMIC DNA]</scope>
    <source>
        <strain evidence="2 3">TC4</strain>
    </source>
</reference>
<dbReference type="InterPro" id="IPR012337">
    <property type="entry name" value="RNaseH-like_sf"/>
</dbReference>
<dbReference type="InterPro" id="IPR002156">
    <property type="entry name" value="RNaseH_domain"/>
</dbReference>
<keyword evidence="3" id="KW-1185">Reference proteome</keyword>
<evidence type="ECO:0000259" key="1">
    <source>
        <dbReference type="PROSITE" id="PS50879"/>
    </source>
</evidence>
<dbReference type="Gene3D" id="3.30.420.10">
    <property type="entry name" value="Ribonuclease H-like superfamily/Ribonuclease H"/>
    <property type="match status" value="1"/>
</dbReference>
<evidence type="ECO:0000313" key="3">
    <source>
        <dbReference type="Proteomes" id="UP001194729"/>
    </source>
</evidence>
<protein>
    <submittedName>
        <fullName evidence="2">Ribonuclease HI</fullName>
    </submittedName>
</protein>
<sequence>WIAGWIKRKWKDVKNPDLWKPFIKSFNRTQQIMQWVKGDNDHPINERCDALAVGAALYKSNHLIDEGFEATEKGLF</sequence>
<gene>
    <name evidence="2" type="ORF">FNJ87_18485</name>
</gene>
<dbReference type="SUPFAM" id="SSF53098">
    <property type="entry name" value="Ribonuclease H-like"/>
    <property type="match status" value="1"/>
</dbReference>
<comment type="caution">
    <text evidence="2">The sequence shown here is derived from an EMBL/GenBank/DDBJ whole genome shotgun (WGS) entry which is preliminary data.</text>
</comment>
<organism evidence="2 3">
    <name type="scientific">Nonlabens mediterrranea</name>
    <dbReference type="NCBI Taxonomy" id="1419947"/>
    <lineage>
        <taxon>Bacteria</taxon>
        <taxon>Pseudomonadati</taxon>
        <taxon>Bacteroidota</taxon>
        <taxon>Flavobacteriia</taxon>
        <taxon>Flavobacteriales</taxon>
        <taxon>Flavobacteriaceae</taxon>
        <taxon>Nonlabens</taxon>
    </lineage>
</organism>
<evidence type="ECO:0000313" key="2">
    <source>
        <dbReference type="EMBL" id="MBF4986216.1"/>
    </source>
</evidence>
<feature type="non-terminal residue" evidence="2">
    <location>
        <position position="1"/>
    </location>
</feature>
<dbReference type="EMBL" id="JADKYU010001027">
    <property type="protein sequence ID" value="MBF4986216.1"/>
    <property type="molecule type" value="Genomic_DNA"/>
</dbReference>
<name>A0ABS0AAN7_9FLAO</name>
<dbReference type="PROSITE" id="PS50879">
    <property type="entry name" value="RNASE_H_1"/>
    <property type="match status" value="1"/>
</dbReference>
<dbReference type="Proteomes" id="UP001194729">
    <property type="component" value="Unassembled WGS sequence"/>
</dbReference>
<dbReference type="InterPro" id="IPR036397">
    <property type="entry name" value="RNaseH_sf"/>
</dbReference>
<feature type="domain" description="RNase H type-1" evidence="1">
    <location>
        <begin position="1"/>
        <end position="57"/>
    </location>
</feature>
<proteinExistence type="predicted"/>